<evidence type="ECO:0000256" key="1">
    <source>
        <dbReference type="SAM" id="MobiDB-lite"/>
    </source>
</evidence>
<organism evidence="2">
    <name type="scientific">Mantoniella antarctica</name>
    <dbReference type="NCBI Taxonomy" id="81844"/>
    <lineage>
        <taxon>Eukaryota</taxon>
        <taxon>Viridiplantae</taxon>
        <taxon>Chlorophyta</taxon>
        <taxon>Mamiellophyceae</taxon>
        <taxon>Mamiellales</taxon>
        <taxon>Mamiellaceae</taxon>
        <taxon>Mantoniella</taxon>
    </lineage>
</organism>
<name>A0A7S0SGT1_9CHLO</name>
<proteinExistence type="predicted"/>
<gene>
    <name evidence="2" type="ORF">MANT1106_LOCUS8889</name>
</gene>
<accession>A0A7S0SGT1</accession>
<feature type="compositionally biased region" description="Polar residues" evidence="1">
    <location>
        <begin position="243"/>
        <end position="258"/>
    </location>
</feature>
<evidence type="ECO:0000313" key="2">
    <source>
        <dbReference type="EMBL" id="CAD8706206.1"/>
    </source>
</evidence>
<reference evidence="2" key="1">
    <citation type="submission" date="2021-01" db="EMBL/GenBank/DDBJ databases">
        <authorList>
            <person name="Corre E."/>
            <person name="Pelletier E."/>
            <person name="Niang G."/>
            <person name="Scheremetjew M."/>
            <person name="Finn R."/>
            <person name="Kale V."/>
            <person name="Holt S."/>
            <person name="Cochrane G."/>
            <person name="Meng A."/>
            <person name="Brown T."/>
            <person name="Cohen L."/>
        </authorList>
    </citation>
    <scope>NUCLEOTIDE SEQUENCE</scope>
    <source>
        <strain evidence="2">SL-175</strain>
    </source>
</reference>
<sequence>MFTSLGSSHFNQALNLHRLEWTSIFDGGVYDSVRRDAALRHAVRHGVASIILRGEIPEIDRKFISGTLNKMHGYSFELESASGQVRLRRWADEDGCMGTHSEAGAAPWTGNGRRSPTMFEALSKSLDSEELSALVRIKLGVDVDEAKEGYKGRMGQVRTHKAAAAAAANAAANAVDLLGNADLASNCQSEDAVATTVTESHSVSTVHPPPAAQGAQGLRGVGTGAGRDNVRTWHSGGGYGDVSSVNRDTSSFGTRDTSSVNCEWMRSGNSKL</sequence>
<protein>
    <submittedName>
        <fullName evidence="2">Uncharacterized protein</fullName>
    </submittedName>
</protein>
<dbReference type="AlphaFoldDB" id="A0A7S0SGT1"/>
<dbReference type="EMBL" id="HBFC01015140">
    <property type="protein sequence ID" value="CAD8706206.1"/>
    <property type="molecule type" value="Transcribed_RNA"/>
</dbReference>
<feature type="region of interest" description="Disordered" evidence="1">
    <location>
        <begin position="203"/>
        <end position="258"/>
    </location>
</feature>